<dbReference type="AlphaFoldDB" id="A0A437P717"/>
<keyword evidence="2" id="KW-0472">Membrane</keyword>
<sequence length="101" mass="10113">MFSILATAIGGGLATGALLFSQGPLLAVVGAPLGGSACAAAAAFALYHRRGEAGRAEGDHDRSTDEMVAILRGLAAEGRRIPEVAPATDESAAPDRQRGVA</sequence>
<gene>
    <name evidence="3" type="ORF">EOE48_11760</name>
</gene>
<feature type="region of interest" description="Disordered" evidence="1">
    <location>
        <begin position="81"/>
        <end position="101"/>
    </location>
</feature>
<dbReference type="EMBL" id="SACP01000010">
    <property type="protein sequence ID" value="RVU18065.1"/>
    <property type="molecule type" value="Genomic_DNA"/>
</dbReference>
<keyword evidence="2" id="KW-1133">Transmembrane helix</keyword>
<keyword evidence="4" id="KW-1185">Reference proteome</keyword>
<evidence type="ECO:0000256" key="1">
    <source>
        <dbReference type="SAM" id="MobiDB-lite"/>
    </source>
</evidence>
<dbReference type="Proteomes" id="UP000286997">
    <property type="component" value="Unassembled WGS sequence"/>
</dbReference>
<evidence type="ECO:0000313" key="4">
    <source>
        <dbReference type="Proteomes" id="UP000286997"/>
    </source>
</evidence>
<keyword evidence="2" id="KW-0812">Transmembrane</keyword>
<name>A0A437P717_9HYPH</name>
<dbReference type="RefSeq" id="WP_127729158.1">
    <property type="nucleotide sequence ID" value="NZ_SACP01000010.1"/>
</dbReference>
<evidence type="ECO:0000313" key="3">
    <source>
        <dbReference type="EMBL" id="RVU18065.1"/>
    </source>
</evidence>
<evidence type="ECO:0000256" key="2">
    <source>
        <dbReference type="SAM" id="Phobius"/>
    </source>
</evidence>
<protein>
    <submittedName>
        <fullName evidence="3">Uncharacterized protein</fullName>
    </submittedName>
</protein>
<accession>A0A437P717</accession>
<feature type="transmembrane region" description="Helical" evidence="2">
    <location>
        <begin position="26"/>
        <end position="47"/>
    </location>
</feature>
<reference evidence="3 4" key="1">
    <citation type="submission" date="2019-01" db="EMBL/GenBank/DDBJ databases">
        <authorList>
            <person name="Chen W.-M."/>
        </authorList>
    </citation>
    <scope>NUCLEOTIDE SEQUENCE [LARGE SCALE GENOMIC DNA]</scope>
    <source>
        <strain evidence="3 4">TER-1</strain>
    </source>
</reference>
<comment type="caution">
    <text evidence="3">The sequence shown here is derived from an EMBL/GenBank/DDBJ whole genome shotgun (WGS) entry which is preliminary data.</text>
</comment>
<organism evidence="3 4">
    <name type="scientific">Methylobacterium oryzihabitans</name>
    <dbReference type="NCBI Taxonomy" id="2499852"/>
    <lineage>
        <taxon>Bacteria</taxon>
        <taxon>Pseudomonadati</taxon>
        <taxon>Pseudomonadota</taxon>
        <taxon>Alphaproteobacteria</taxon>
        <taxon>Hyphomicrobiales</taxon>
        <taxon>Methylobacteriaceae</taxon>
        <taxon>Methylobacterium</taxon>
    </lineage>
</organism>
<proteinExistence type="predicted"/>